<keyword evidence="4" id="KW-1185">Reference proteome</keyword>
<reference evidence="3 4" key="1">
    <citation type="submission" date="2020-08" db="EMBL/GenBank/DDBJ databases">
        <title>Genomic Encyclopedia of Type Strains, Phase IV (KMG-IV): sequencing the most valuable type-strain genomes for metagenomic binning, comparative biology and taxonomic classification.</title>
        <authorList>
            <person name="Goeker M."/>
        </authorList>
    </citation>
    <scope>NUCLEOTIDE SEQUENCE [LARGE SCALE GENOMIC DNA]</scope>
    <source>
        <strain evidence="3 4">DSM 19612</strain>
    </source>
</reference>
<dbReference type="InterPro" id="IPR042000">
    <property type="entry name" value="Sortase_D_2"/>
</dbReference>
<dbReference type="GO" id="GO:0016787">
    <property type="term" value="F:hydrolase activity"/>
    <property type="evidence" value="ECO:0007669"/>
    <property type="project" value="UniProtKB-KW"/>
</dbReference>
<keyword evidence="1 3" id="KW-0378">Hydrolase</keyword>
<gene>
    <name evidence="3" type="ORF">HNQ94_001145</name>
</gene>
<accession>A0A841PV03</accession>
<dbReference type="RefSeq" id="WP_246199936.1">
    <property type="nucleotide sequence ID" value="NZ_CADDWK010000003.1"/>
</dbReference>
<evidence type="ECO:0000313" key="3">
    <source>
        <dbReference type="EMBL" id="MBB6452699.1"/>
    </source>
</evidence>
<dbReference type="InterPro" id="IPR023365">
    <property type="entry name" value="Sortase_dom-sf"/>
</dbReference>
<feature type="active site" description="Proton donor/acceptor" evidence="2">
    <location>
        <position position="145"/>
    </location>
</feature>
<dbReference type="Proteomes" id="UP000581688">
    <property type="component" value="Unassembled WGS sequence"/>
</dbReference>
<name>A0A841PV03_9BACI</name>
<feature type="active site" description="Acyl-thioester intermediate" evidence="2">
    <location>
        <position position="207"/>
    </location>
</feature>
<dbReference type="CDD" id="cd06166">
    <property type="entry name" value="Sortase_D_2"/>
    <property type="match status" value="1"/>
</dbReference>
<dbReference type="Pfam" id="PF04203">
    <property type="entry name" value="Sortase"/>
    <property type="match status" value="1"/>
</dbReference>
<dbReference type="AlphaFoldDB" id="A0A841PV03"/>
<dbReference type="InterPro" id="IPR005754">
    <property type="entry name" value="Sortase"/>
</dbReference>
<dbReference type="SUPFAM" id="SSF63817">
    <property type="entry name" value="Sortase"/>
    <property type="match status" value="1"/>
</dbReference>
<comment type="caution">
    <text evidence="3">The sequence shown here is derived from an EMBL/GenBank/DDBJ whole genome shotgun (WGS) entry which is preliminary data.</text>
</comment>
<organism evidence="3 4">
    <name type="scientific">Salirhabdus euzebyi</name>
    <dbReference type="NCBI Taxonomy" id="394506"/>
    <lineage>
        <taxon>Bacteria</taxon>
        <taxon>Bacillati</taxon>
        <taxon>Bacillota</taxon>
        <taxon>Bacilli</taxon>
        <taxon>Bacillales</taxon>
        <taxon>Bacillaceae</taxon>
        <taxon>Salirhabdus</taxon>
    </lineage>
</organism>
<proteinExistence type="predicted"/>
<dbReference type="NCBIfam" id="TIGR01076">
    <property type="entry name" value="sortase_fam"/>
    <property type="match status" value="1"/>
</dbReference>
<sequence length="223" mass="25699">MKWLSYLFILFGIILISYPISAQIYSNHIEKKLLEEAMNIEFEPVIQEVGEEEFLQLQDVFLEEDWDVFLEKKLKQDERYDDPILDTPVKKSTTNQPIGHIEIPTIQVQLPLLDGATEKNMRYAAGRLKETAKPGEIGNSAIAAHRSYTYGRFFNRLDEVKIGDEIHVNYMGKRYTYTVFETKVVVPTDLSVLYQPSSDKILTLITCTPIDTATHRLIVHAKM</sequence>
<evidence type="ECO:0000256" key="1">
    <source>
        <dbReference type="ARBA" id="ARBA00022801"/>
    </source>
</evidence>
<dbReference type="EMBL" id="JACHGH010000003">
    <property type="protein sequence ID" value="MBB6452699.1"/>
    <property type="molecule type" value="Genomic_DNA"/>
</dbReference>
<protein>
    <submittedName>
        <fullName evidence="3">Sortase A</fullName>
        <ecNumber evidence="3">3.4.22.70</ecNumber>
    </submittedName>
</protein>
<dbReference type="Gene3D" id="2.40.260.10">
    <property type="entry name" value="Sortase"/>
    <property type="match status" value="1"/>
</dbReference>
<evidence type="ECO:0000313" key="4">
    <source>
        <dbReference type="Proteomes" id="UP000581688"/>
    </source>
</evidence>
<evidence type="ECO:0000256" key="2">
    <source>
        <dbReference type="PIRSR" id="PIRSR605754-1"/>
    </source>
</evidence>
<dbReference type="EC" id="3.4.22.70" evidence="3"/>